<sequence>MESERKEEEGWVGEGQVSPLDTALSTFGELDCGESVDAVVSHFPNYGPVEGLSTDAGGRERLLDDGDIVEGMGGQELNHDNFEEVAGLGVNQGDLKEVGGVEVNQDDLEEVGGMIVTGDVAVNGISEVLAKCRPDLTDEGGGRFVGKKADRSDPVGSGRRRGHKDSNSCPQHRVGAGGKRVLNSSAKGSGDESSEDIDSGSCGSSTVTSSRSAETRVTTRTQLRVSRSVALTRGKRTGEVEDNVGVQTGPGIVSKGCKKPDVRRGRRGEAARRGKIGEVVKEGEKVTRRGTRGEVVKKENERLPIKRERGGRGKGAVKLDRIGNNRALSETVEELSVVKIEGEESDDGADENWELEGNGREETGDIPDAKPRGVKRARKLVEAKCVRCEHCGEEFPSQKAYFDHRKAEESWQTCTVCGKVEPFMAHLIVHMQKHNPVKVDHLSDDGEEEKEKTSNVGGGGMLAHTGPSGDSCVPTERVDEASEGVGGVMETQNSVATRKMVGLPQSESADHKTTISVKGERDGKNDGGHKKAEKRKGKESKKKKKERMKCEMCGEVVSSMDSLKIHTMLHTGELAYRCCVCPEKFPCLSARQHHMNSHLTALRFRCTSCDLRFLTRADLAKHQLSHQIQCGVCGEVFPNRTSRNCHYRTAHPDRILRCDQCTAQFGSAEELKRHLAYHRKDKREQCPTCGLVVCKLKEHMLVHAAAKGEQQERLFACDQCPQRYLRRTNLDRHMLTHSGERPYACDRCPKRFRSNGMLRRHLLTHTREKPFQCEVCGKRCAIRSNLSIHMRVHASHRRYACPHCSHTFNHKNSLQGHIKAKHSQPEEEEDGEEGRVVAMSDSFSSSHANSHVLMADSLTSSGLVLTQDHPPASHHQAGGPPLPPPQPPASHHSGHNPPLPPQQQQHPVYSTLQPTPPLHLSSSMTFAPELRKALDTPLTSTYALSLSSRLAQDVMTPDQRQSDIGLAMPSSFQSLTSLQLSDKVEMPGVSGGYVAGLMDKPGGGAGRGGDPSDMSGGVQISLAPGQASLAQGLTPDQVSLSSSLAPGQVGLQSSLMPGQVSLASGLTPGMLIDTDKIFLTKFDMNQHSMDPGY</sequence>
<organism evidence="10 11">
    <name type="scientific">Aplysia californica</name>
    <name type="common">California sea hare</name>
    <dbReference type="NCBI Taxonomy" id="6500"/>
    <lineage>
        <taxon>Eukaryota</taxon>
        <taxon>Metazoa</taxon>
        <taxon>Spiralia</taxon>
        <taxon>Lophotrochozoa</taxon>
        <taxon>Mollusca</taxon>
        <taxon>Gastropoda</taxon>
        <taxon>Heterobranchia</taxon>
        <taxon>Euthyneura</taxon>
        <taxon>Tectipleura</taxon>
        <taxon>Aplysiida</taxon>
        <taxon>Aplysioidea</taxon>
        <taxon>Aplysiidae</taxon>
        <taxon>Aplysia</taxon>
    </lineage>
</organism>
<evidence type="ECO:0000256" key="1">
    <source>
        <dbReference type="ARBA" id="ARBA00004123"/>
    </source>
</evidence>
<comment type="subcellular location">
    <subcellularLocation>
        <location evidence="1">Nucleus</location>
    </subcellularLocation>
</comment>
<keyword evidence="3" id="KW-0677">Repeat</keyword>
<feature type="domain" description="C2H2-type" evidence="9">
    <location>
        <begin position="799"/>
        <end position="827"/>
    </location>
</feature>
<evidence type="ECO:0000259" key="9">
    <source>
        <dbReference type="PROSITE" id="PS50157"/>
    </source>
</evidence>
<feature type="region of interest" description="Disordered" evidence="8">
    <location>
        <begin position="863"/>
        <end position="922"/>
    </location>
</feature>
<evidence type="ECO:0000256" key="8">
    <source>
        <dbReference type="SAM" id="MobiDB-lite"/>
    </source>
</evidence>
<dbReference type="PANTHER" id="PTHR24376:SF235">
    <property type="entry name" value="C2H2-TYPE DOMAIN-CONTAINING PROTEIN"/>
    <property type="match status" value="1"/>
</dbReference>
<evidence type="ECO:0000256" key="4">
    <source>
        <dbReference type="ARBA" id="ARBA00022771"/>
    </source>
</evidence>
<proteinExistence type="predicted"/>
<keyword evidence="2" id="KW-0479">Metal-binding</keyword>
<feature type="compositionally biased region" description="Basic and acidic residues" evidence="8">
    <location>
        <begin position="508"/>
        <end position="530"/>
    </location>
</feature>
<feature type="compositionally biased region" description="Basic and acidic residues" evidence="8">
    <location>
        <begin position="357"/>
        <end position="371"/>
    </location>
</feature>
<dbReference type="PROSITE" id="PS00028">
    <property type="entry name" value="ZINC_FINGER_C2H2_1"/>
    <property type="match status" value="8"/>
</dbReference>
<keyword evidence="4 7" id="KW-0863">Zinc-finger</keyword>
<evidence type="ECO:0000256" key="7">
    <source>
        <dbReference type="PROSITE-ProRule" id="PRU00042"/>
    </source>
</evidence>
<feature type="compositionally biased region" description="Basic residues" evidence="8">
    <location>
        <begin position="531"/>
        <end position="546"/>
    </location>
</feature>
<feature type="domain" description="C2H2-type" evidence="9">
    <location>
        <begin position="771"/>
        <end position="798"/>
    </location>
</feature>
<keyword evidence="6" id="KW-0539">Nucleus</keyword>
<feature type="region of interest" description="Disordered" evidence="8">
    <location>
        <begin position="499"/>
        <end position="546"/>
    </location>
</feature>
<evidence type="ECO:0000256" key="2">
    <source>
        <dbReference type="ARBA" id="ARBA00022723"/>
    </source>
</evidence>
<evidence type="ECO:0000313" key="11">
    <source>
        <dbReference type="RefSeq" id="XP_035829844.1"/>
    </source>
</evidence>
<feature type="domain" description="C2H2-type" evidence="9">
    <location>
        <begin position="656"/>
        <end position="683"/>
    </location>
</feature>
<dbReference type="InterPro" id="IPR013087">
    <property type="entry name" value="Znf_C2H2_type"/>
</dbReference>
<dbReference type="Gene3D" id="3.30.160.60">
    <property type="entry name" value="Classic Zinc Finger"/>
    <property type="match status" value="7"/>
</dbReference>
<feature type="compositionally biased region" description="Basic and acidic residues" evidence="8">
    <location>
        <begin position="441"/>
        <end position="453"/>
    </location>
</feature>
<feature type="compositionally biased region" description="Low complexity" evidence="8">
    <location>
        <begin position="199"/>
        <end position="221"/>
    </location>
</feature>
<dbReference type="RefSeq" id="XP_035829844.1">
    <property type="nucleotide sequence ID" value="XM_035973951.1"/>
</dbReference>
<evidence type="ECO:0000256" key="5">
    <source>
        <dbReference type="ARBA" id="ARBA00022833"/>
    </source>
</evidence>
<dbReference type="PROSITE" id="PS50157">
    <property type="entry name" value="ZINC_FINGER_C2H2_2"/>
    <property type="match status" value="8"/>
</dbReference>
<dbReference type="GeneID" id="118477209"/>
<accession>A0ABM1W5A1</accession>
<feature type="compositionally biased region" description="Acidic residues" evidence="8">
    <location>
        <begin position="343"/>
        <end position="354"/>
    </location>
</feature>
<feature type="region of interest" description="Disordered" evidence="8">
    <location>
        <begin position="341"/>
        <end position="371"/>
    </location>
</feature>
<evidence type="ECO:0000256" key="6">
    <source>
        <dbReference type="ARBA" id="ARBA00023242"/>
    </source>
</evidence>
<dbReference type="InterPro" id="IPR036236">
    <property type="entry name" value="Znf_C2H2_sf"/>
</dbReference>
<keyword evidence="10" id="KW-1185">Reference proteome</keyword>
<dbReference type="Proteomes" id="UP000694888">
    <property type="component" value="Unplaced"/>
</dbReference>
<feature type="domain" description="C2H2-type" evidence="9">
    <location>
        <begin position="628"/>
        <end position="651"/>
    </location>
</feature>
<feature type="domain" description="C2H2-type" evidence="9">
    <location>
        <begin position="715"/>
        <end position="742"/>
    </location>
</feature>
<dbReference type="SMART" id="SM00355">
    <property type="entry name" value="ZnF_C2H2"/>
    <property type="match status" value="12"/>
</dbReference>
<protein>
    <submittedName>
        <fullName evidence="11">Zinc finger protein 628-like</fullName>
    </submittedName>
</protein>
<dbReference type="PANTHER" id="PTHR24376">
    <property type="entry name" value="ZINC FINGER PROTEIN"/>
    <property type="match status" value="1"/>
</dbReference>
<feature type="domain" description="C2H2-type" evidence="9">
    <location>
        <begin position="604"/>
        <end position="626"/>
    </location>
</feature>
<feature type="domain" description="C2H2-type" evidence="9">
    <location>
        <begin position="743"/>
        <end position="770"/>
    </location>
</feature>
<feature type="compositionally biased region" description="Basic and acidic residues" evidence="8">
    <location>
        <begin position="258"/>
        <end position="316"/>
    </location>
</feature>
<gene>
    <name evidence="11" type="primary">LOC118477209</name>
</gene>
<feature type="region of interest" description="Disordered" evidence="8">
    <location>
        <begin position="815"/>
        <end position="836"/>
    </location>
</feature>
<name>A0ABM1W5A1_APLCA</name>
<feature type="domain" description="C2H2-type" evidence="9">
    <location>
        <begin position="548"/>
        <end position="575"/>
    </location>
</feature>
<feature type="region of interest" description="Disordered" evidence="8">
    <location>
        <begin position="136"/>
        <end position="316"/>
    </location>
</feature>
<evidence type="ECO:0000313" key="10">
    <source>
        <dbReference type="Proteomes" id="UP000694888"/>
    </source>
</evidence>
<dbReference type="SUPFAM" id="SSF57667">
    <property type="entry name" value="beta-beta-alpha zinc fingers"/>
    <property type="match status" value="5"/>
</dbReference>
<evidence type="ECO:0000256" key="3">
    <source>
        <dbReference type="ARBA" id="ARBA00022737"/>
    </source>
</evidence>
<keyword evidence="5" id="KW-0862">Zinc</keyword>
<reference evidence="11" key="1">
    <citation type="submission" date="2025-08" db="UniProtKB">
        <authorList>
            <consortium name="RefSeq"/>
        </authorList>
    </citation>
    <scope>IDENTIFICATION</scope>
</reference>
<dbReference type="Pfam" id="PF00096">
    <property type="entry name" value="zf-C2H2"/>
    <property type="match status" value="2"/>
</dbReference>
<feature type="region of interest" description="Disordered" evidence="8">
    <location>
        <begin position="441"/>
        <end position="484"/>
    </location>
</feature>